<evidence type="ECO:0000256" key="7">
    <source>
        <dbReference type="ARBA" id="ARBA00023237"/>
    </source>
</evidence>
<keyword evidence="13" id="KW-1185">Reference proteome</keyword>
<dbReference type="GO" id="GO:0009279">
    <property type="term" value="C:cell outer membrane"/>
    <property type="evidence" value="ECO:0007669"/>
    <property type="project" value="UniProtKB-SubCell"/>
</dbReference>
<dbReference type="PROSITE" id="PS52016">
    <property type="entry name" value="TONB_DEPENDENT_REC_3"/>
    <property type="match status" value="1"/>
</dbReference>
<keyword evidence="4 8" id="KW-0812">Transmembrane</keyword>
<dbReference type="NCBIfam" id="TIGR04057">
    <property type="entry name" value="SusC_RagA_signa"/>
    <property type="match status" value="1"/>
</dbReference>
<dbReference type="PANTHER" id="PTHR30069:SF28">
    <property type="entry name" value="TONB-DEPENDENT RECEPTOR YNCD-RELATED"/>
    <property type="match status" value="1"/>
</dbReference>
<dbReference type="RefSeq" id="WP_073179170.1">
    <property type="nucleotide sequence ID" value="NZ_FQYI01000004.1"/>
</dbReference>
<dbReference type="Gene3D" id="2.170.130.10">
    <property type="entry name" value="TonB-dependent receptor, plug domain"/>
    <property type="match status" value="1"/>
</dbReference>
<dbReference type="InterPro" id="IPR023997">
    <property type="entry name" value="TonB-dep_OMP_SusC/RagA_CS"/>
</dbReference>
<dbReference type="GO" id="GO:0015344">
    <property type="term" value="F:siderophore uptake transmembrane transporter activity"/>
    <property type="evidence" value="ECO:0007669"/>
    <property type="project" value="TreeGrafter"/>
</dbReference>
<dbReference type="Proteomes" id="UP000184335">
    <property type="component" value="Unassembled WGS sequence"/>
</dbReference>
<evidence type="ECO:0000256" key="1">
    <source>
        <dbReference type="ARBA" id="ARBA00004571"/>
    </source>
</evidence>
<organism evidence="12 13">
    <name type="scientific">Cruoricaptor ignavus</name>
    <dbReference type="NCBI Taxonomy" id="1118202"/>
    <lineage>
        <taxon>Bacteria</taxon>
        <taxon>Pseudomonadati</taxon>
        <taxon>Bacteroidota</taxon>
        <taxon>Flavobacteriia</taxon>
        <taxon>Flavobacteriales</taxon>
        <taxon>Weeksellaceae</taxon>
        <taxon>Cruoricaptor</taxon>
    </lineage>
</organism>
<protein>
    <submittedName>
        <fullName evidence="12">TonB-linked outer membrane protein, SusC/RagA family</fullName>
    </submittedName>
</protein>
<evidence type="ECO:0000259" key="10">
    <source>
        <dbReference type="Pfam" id="PF00593"/>
    </source>
</evidence>
<dbReference type="Gene3D" id="2.40.170.20">
    <property type="entry name" value="TonB-dependent receptor, beta-barrel domain"/>
    <property type="match status" value="1"/>
</dbReference>
<evidence type="ECO:0000256" key="9">
    <source>
        <dbReference type="RuleBase" id="RU003357"/>
    </source>
</evidence>
<evidence type="ECO:0000259" key="11">
    <source>
        <dbReference type="Pfam" id="PF07715"/>
    </source>
</evidence>
<name>A0A1M6DWJ9_9FLAO</name>
<dbReference type="PANTHER" id="PTHR30069">
    <property type="entry name" value="TONB-DEPENDENT OUTER MEMBRANE RECEPTOR"/>
    <property type="match status" value="1"/>
</dbReference>
<keyword evidence="7 8" id="KW-0998">Cell outer membrane</keyword>
<dbReference type="InterPro" id="IPR039426">
    <property type="entry name" value="TonB-dep_rcpt-like"/>
</dbReference>
<dbReference type="NCBIfam" id="TIGR04056">
    <property type="entry name" value="OMP_RagA_SusC"/>
    <property type="match status" value="1"/>
</dbReference>
<accession>A0A1M6DWJ9</accession>
<dbReference type="SUPFAM" id="SSF56935">
    <property type="entry name" value="Porins"/>
    <property type="match status" value="1"/>
</dbReference>
<evidence type="ECO:0000256" key="5">
    <source>
        <dbReference type="ARBA" id="ARBA00023077"/>
    </source>
</evidence>
<feature type="domain" description="TonB-dependent receptor plug" evidence="11">
    <location>
        <begin position="47"/>
        <end position="169"/>
    </location>
</feature>
<comment type="subcellular location">
    <subcellularLocation>
        <location evidence="1 8">Cell outer membrane</location>
        <topology evidence="1 8">Multi-pass membrane protein</topology>
    </subcellularLocation>
</comment>
<proteinExistence type="inferred from homology"/>
<gene>
    <name evidence="12" type="ORF">SAMN05443429_104124</name>
</gene>
<dbReference type="AlphaFoldDB" id="A0A1M6DWJ9"/>
<dbReference type="InterPro" id="IPR036942">
    <property type="entry name" value="Beta-barrel_TonB_sf"/>
</dbReference>
<dbReference type="Pfam" id="PF07715">
    <property type="entry name" value="Plug"/>
    <property type="match status" value="1"/>
</dbReference>
<keyword evidence="5 9" id="KW-0798">TonB box</keyword>
<evidence type="ECO:0000256" key="4">
    <source>
        <dbReference type="ARBA" id="ARBA00022692"/>
    </source>
</evidence>
<sequence length="1013" mass="110819">MNVKLKLMPIGALFFVGASLYGQKTDSVKTKDIEGVVVTALGLKKQARSLTYSTQSVRAEDVARVPTANFTSNLSGKVAGLSIKTSGNIGGSVDVTLRGYRSMTGNNQPLFVIDGTPMINSSNSIRNSGLAIDMGNTISDINPDDIAEMNVLKGAAATALYGSRAANGAIIITTKKGRASKRYDVDLSSSVSVSVIDKETFPKYQTQYGQGYGTGYSLNKGYFDSYNGEPMAPTYEDASYGAAFDPNLLVWQYAAFIPGSPTYGKATPWVAAKNDPSKLFETAFNYNNSVSFSKGNEVSSFRLSYQNVNGTDILPNTYLNKNSITGNASYKIAPNFTASLYATYVDQHTRGKNPTGYHGITGNFRQWWATNVDIKEQKALYKLTGRNVSWNIKDANDVSPAYWNNVYFQLNENYITDSRQRFAGNFSLNYDINEHFNVVARMSHDGYEYFIDERRAIGSLPDNMSIGPAVGNQPSGYAMMTQRRSEENYDVIGNYKGVFAGDNVTVNALLGTNINVQSFKSNAQGTQGGLFVPGVYSITNSATTPNNPLLTNTTKRIYGIFAGANLGFLNTYYLEGNVRNDTSTALPTQDNQNNYWYYSASGSIVLTGWDFLKDSQVLSFGKLRASYAEVGSDTEANQLNNQYYTSTPFGTPTYYYNTTAKNSSLKPEKTKSKEIGLNLQFFNNRLGFDVAAFQNDTSDQILPLAVSYSSGVLYKFQNVGNMRSEGVEVSLNATPVKTKAVTWDMNINWSNPQSKVTELAEGVENITLGSFQGGVTVNATKGEKFGAIKGSDFKYDGNGNKIVGADGKYVKTDGNSVIGNMQPKWFGSIVNKVSVKQLALSFQVDWREGGDIFSLDQYYGQATGLYPETVFINDLGNPVRNTLANGGGYILPGVKNTGTKDNPVYVQNDIRLDASEFGAMGYAAFPAKQFVYKGTYVKLREVALTYTFPRELLQNTFLYGASLSLVGNNLWIMKKDLPYADPEFGLSAGNVQGYQTSPLPATRTFSLNAKLNF</sequence>
<dbReference type="InterPro" id="IPR012910">
    <property type="entry name" value="Plug_dom"/>
</dbReference>
<evidence type="ECO:0000256" key="6">
    <source>
        <dbReference type="ARBA" id="ARBA00023136"/>
    </source>
</evidence>
<dbReference type="InterPro" id="IPR037066">
    <property type="entry name" value="Plug_dom_sf"/>
</dbReference>
<dbReference type="InterPro" id="IPR023996">
    <property type="entry name" value="TonB-dep_OMP_SusC/RagA"/>
</dbReference>
<reference evidence="12 13" key="1">
    <citation type="submission" date="2016-11" db="EMBL/GenBank/DDBJ databases">
        <authorList>
            <person name="Jaros S."/>
            <person name="Januszkiewicz K."/>
            <person name="Wedrychowicz H."/>
        </authorList>
    </citation>
    <scope>NUCLEOTIDE SEQUENCE [LARGE SCALE GENOMIC DNA]</scope>
    <source>
        <strain evidence="12 13">DSM 25479</strain>
    </source>
</reference>
<dbReference type="STRING" id="1118202.SAMN05443429_104124"/>
<evidence type="ECO:0000313" key="12">
    <source>
        <dbReference type="EMBL" id="SHI77591.1"/>
    </source>
</evidence>
<comment type="similarity">
    <text evidence="8 9">Belongs to the TonB-dependent receptor family.</text>
</comment>
<dbReference type="InterPro" id="IPR000531">
    <property type="entry name" value="Beta-barrel_TonB"/>
</dbReference>
<dbReference type="GO" id="GO:0044718">
    <property type="term" value="P:siderophore transmembrane transport"/>
    <property type="evidence" value="ECO:0007669"/>
    <property type="project" value="TreeGrafter"/>
</dbReference>
<dbReference type="EMBL" id="FQYI01000004">
    <property type="protein sequence ID" value="SHI77591.1"/>
    <property type="molecule type" value="Genomic_DNA"/>
</dbReference>
<keyword evidence="3 8" id="KW-1134">Transmembrane beta strand</keyword>
<dbReference type="Pfam" id="PF00593">
    <property type="entry name" value="TonB_dep_Rec_b-barrel"/>
    <property type="match status" value="1"/>
</dbReference>
<evidence type="ECO:0000256" key="2">
    <source>
        <dbReference type="ARBA" id="ARBA00022448"/>
    </source>
</evidence>
<evidence type="ECO:0000256" key="3">
    <source>
        <dbReference type="ARBA" id="ARBA00022452"/>
    </source>
</evidence>
<feature type="domain" description="TonB-dependent receptor-like beta-barrel" evidence="10">
    <location>
        <begin position="386"/>
        <end position="748"/>
    </location>
</feature>
<evidence type="ECO:0000313" key="13">
    <source>
        <dbReference type="Proteomes" id="UP000184335"/>
    </source>
</evidence>
<keyword evidence="2 8" id="KW-0813">Transport</keyword>
<keyword evidence="6 8" id="KW-0472">Membrane</keyword>
<evidence type="ECO:0000256" key="8">
    <source>
        <dbReference type="PROSITE-ProRule" id="PRU01360"/>
    </source>
</evidence>
<dbReference type="OrthoDB" id="9768177at2"/>